<reference evidence="3 4" key="1">
    <citation type="submission" date="2018-08" db="EMBL/GenBank/DDBJ databases">
        <title>A genome reference for cultivated species of the human gut microbiota.</title>
        <authorList>
            <person name="Zou Y."/>
            <person name="Xue W."/>
            <person name="Luo G."/>
        </authorList>
    </citation>
    <scope>NUCLEOTIDE SEQUENCE [LARGE SCALE GENOMIC DNA]</scope>
    <source>
        <strain evidence="3 4">OM05-6AA</strain>
    </source>
</reference>
<comment type="caution">
    <text evidence="3">The sequence shown here is derived from an EMBL/GenBank/DDBJ whole genome shotgun (WGS) entry which is preliminary data.</text>
</comment>
<name>A0A3E5ALF2_9FIRM</name>
<keyword evidence="2" id="KW-0732">Signal</keyword>
<feature type="chain" id="PRO_5017821740" evidence="2">
    <location>
        <begin position="36"/>
        <end position="111"/>
    </location>
</feature>
<proteinExistence type="predicted"/>
<evidence type="ECO:0000256" key="1">
    <source>
        <dbReference type="SAM" id="Phobius"/>
    </source>
</evidence>
<dbReference type="EMBL" id="QSUG01000013">
    <property type="protein sequence ID" value="RGN21519.1"/>
    <property type="molecule type" value="Genomic_DNA"/>
</dbReference>
<accession>A0A3E5ALF2</accession>
<organism evidence="3 4">
    <name type="scientific">Agathobacter rectalis</name>
    <dbReference type="NCBI Taxonomy" id="39491"/>
    <lineage>
        <taxon>Bacteria</taxon>
        <taxon>Bacillati</taxon>
        <taxon>Bacillota</taxon>
        <taxon>Clostridia</taxon>
        <taxon>Lachnospirales</taxon>
        <taxon>Lachnospiraceae</taxon>
        <taxon>Agathobacter</taxon>
    </lineage>
</organism>
<gene>
    <name evidence="3" type="ORF">DXB72_11970</name>
</gene>
<keyword evidence="1" id="KW-0472">Membrane</keyword>
<evidence type="ECO:0000256" key="2">
    <source>
        <dbReference type="SAM" id="SignalP"/>
    </source>
</evidence>
<dbReference type="RefSeq" id="WP_117690784.1">
    <property type="nucleotide sequence ID" value="NZ_QSUE01000011.1"/>
</dbReference>
<evidence type="ECO:0000313" key="3">
    <source>
        <dbReference type="EMBL" id="RGN21519.1"/>
    </source>
</evidence>
<keyword evidence="1" id="KW-1133">Transmembrane helix</keyword>
<feature type="transmembrane region" description="Helical" evidence="1">
    <location>
        <begin position="89"/>
        <end position="109"/>
    </location>
</feature>
<keyword evidence="1" id="KW-0812">Transmembrane</keyword>
<feature type="transmembrane region" description="Helical" evidence="1">
    <location>
        <begin position="51"/>
        <end position="68"/>
    </location>
</feature>
<sequence length="111" mass="11096">MKKNFSKIKNRISAVAGTTAGAVSMTLANTMPVYAANSTGVPIVDKGMTIIKVSAIGICEIIGIIALVKGGMDFGTGVSQRDQSGIVQGAAEFGGGLIMAGIGVIIGLLGL</sequence>
<evidence type="ECO:0000313" key="4">
    <source>
        <dbReference type="Proteomes" id="UP000260970"/>
    </source>
</evidence>
<feature type="signal peptide" evidence="2">
    <location>
        <begin position="1"/>
        <end position="35"/>
    </location>
</feature>
<dbReference type="Proteomes" id="UP000260970">
    <property type="component" value="Unassembled WGS sequence"/>
</dbReference>
<dbReference type="AlphaFoldDB" id="A0A3E5ALF2"/>
<protein>
    <submittedName>
        <fullName evidence="3">Uncharacterized protein</fullName>
    </submittedName>
</protein>